<organism evidence="1">
    <name type="scientific">Vibrio parahaemolyticus</name>
    <dbReference type="NCBI Taxonomy" id="670"/>
    <lineage>
        <taxon>Bacteria</taxon>
        <taxon>Pseudomonadati</taxon>
        <taxon>Pseudomonadota</taxon>
        <taxon>Gammaproteobacteria</taxon>
        <taxon>Vibrionales</taxon>
        <taxon>Vibrionaceae</taxon>
        <taxon>Vibrio</taxon>
    </lineage>
</organism>
<protein>
    <submittedName>
        <fullName evidence="1">Uncharacterized protein</fullName>
    </submittedName>
</protein>
<dbReference type="AlphaFoldDB" id="A0A7Z2RSA3"/>
<gene>
    <name evidence="2" type="ORF">EHC69_26250</name>
    <name evidence="1" type="ORF">I7278_07630</name>
</gene>
<reference evidence="1" key="3">
    <citation type="submission" date="2019-12" db="EMBL/GenBank/DDBJ databases">
        <authorList>
            <consortium name="NCBI Pathogen Detection Project"/>
        </authorList>
    </citation>
    <scope>NUCLEOTIDE SEQUENCE</scope>
    <source>
        <strain evidence="1">1930</strain>
    </source>
</reference>
<dbReference type="Proteomes" id="UP000856022">
    <property type="component" value="Unassembled WGS sequence"/>
</dbReference>
<evidence type="ECO:0000313" key="2">
    <source>
        <dbReference type="EMBL" id="QHH12744.1"/>
    </source>
</evidence>
<evidence type="ECO:0000313" key="1">
    <source>
        <dbReference type="EMBL" id="HAS6676676.1"/>
    </source>
</evidence>
<dbReference type="EMBL" id="CP034299">
    <property type="protein sequence ID" value="QHH12744.1"/>
    <property type="molecule type" value="Genomic_DNA"/>
</dbReference>
<sequence length="46" mass="5522">MRAISDKVAIFICLSMCIFLLNRMTFRANAQWDNCYYCEPEFLKNH</sequence>
<reference evidence="1" key="1">
    <citation type="journal article" date="2018" name="Genome Biol.">
        <title>SKESA: strategic k-mer extension for scrupulous assemblies.</title>
        <authorList>
            <person name="Souvorov A."/>
            <person name="Agarwala R."/>
            <person name="Lipman D.J."/>
        </authorList>
    </citation>
    <scope>NUCLEOTIDE SEQUENCE</scope>
    <source>
        <strain evidence="1">1930</strain>
    </source>
</reference>
<dbReference type="EMBL" id="DACQKT010000002">
    <property type="protein sequence ID" value="HAS6676676.1"/>
    <property type="molecule type" value="Genomic_DNA"/>
</dbReference>
<dbReference type="Proteomes" id="UP000464718">
    <property type="component" value="Chromosome ii"/>
</dbReference>
<proteinExistence type="predicted"/>
<reference evidence="2 3" key="2">
    <citation type="submission" date="2018-12" db="EMBL/GenBank/DDBJ databases">
        <title>Genomic insights into the evolutionary origins and pathogenicity of five Vibrio parahaemolyticus strains isolated from the shrimp with acute hepatopancreatic necrosis disease (AHPND).</title>
        <authorList>
            <person name="Yang Q."/>
            <person name="Dong X."/>
            <person name="Xie G."/>
            <person name="Fu S."/>
            <person name="Zou P."/>
            <person name="Sun J."/>
            <person name="Wang Y."/>
            <person name="Huang J."/>
        </authorList>
    </citation>
    <scope>NUCLEOTIDE SEQUENCE [LARGE SCALE GENOMIC DNA]</scope>
    <source>
        <strain evidence="2 3">20160303005-1</strain>
    </source>
</reference>
<evidence type="ECO:0000313" key="3">
    <source>
        <dbReference type="Proteomes" id="UP000464718"/>
    </source>
</evidence>
<accession>A0A7Z2RSA3</accession>
<name>A0A7Z2RSA3_VIBPH</name>